<dbReference type="EMBL" id="JBHSBM010000075">
    <property type="protein sequence ID" value="MFC4063085.1"/>
    <property type="molecule type" value="Genomic_DNA"/>
</dbReference>
<dbReference type="PANTHER" id="PTHR37937:SF1">
    <property type="entry name" value="CONJUGATIVE TRANSFER: DNA TRANSPORT"/>
    <property type="match status" value="1"/>
</dbReference>
<dbReference type="InterPro" id="IPR003688">
    <property type="entry name" value="TraG/VirD4"/>
</dbReference>
<keyword evidence="6 7" id="KW-0472">Membrane</keyword>
<dbReference type="RefSeq" id="WP_377294769.1">
    <property type="nucleotide sequence ID" value="NZ_JBHSBM010000075.1"/>
</dbReference>
<evidence type="ECO:0000256" key="7">
    <source>
        <dbReference type="SAM" id="Phobius"/>
    </source>
</evidence>
<dbReference type="Proteomes" id="UP001595850">
    <property type="component" value="Unassembled WGS sequence"/>
</dbReference>
<dbReference type="PANTHER" id="PTHR37937">
    <property type="entry name" value="CONJUGATIVE TRANSFER: DNA TRANSPORT"/>
    <property type="match status" value="1"/>
</dbReference>
<accession>A0ABV8IIZ7</accession>
<dbReference type="Gene3D" id="3.40.50.300">
    <property type="entry name" value="P-loop containing nucleotide triphosphate hydrolases"/>
    <property type="match status" value="2"/>
</dbReference>
<comment type="similarity">
    <text evidence="2">Belongs to the VirD4/TraG family.</text>
</comment>
<organism evidence="8 9">
    <name type="scientific">Planomonospora corallina</name>
    <dbReference type="NCBI Taxonomy" id="1806052"/>
    <lineage>
        <taxon>Bacteria</taxon>
        <taxon>Bacillati</taxon>
        <taxon>Actinomycetota</taxon>
        <taxon>Actinomycetes</taxon>
        <taxon>Streptosporangiales</taxon>
        <taxon>Streptosporangiaceae</taxon>
        <taxon>Planomonospora</taxon>
    </lineage>
</organism>
<sequence length="500" mass="54305">MAEIFRIWLQLTTWTMKVVIKIAGALLAWTTNAMSAYRRGRGPRRGLLAPGDPTPLPTGTGSYHDYRGVLAFRRVPAQLRQAEFALGRFVHPAYGPRQAIGLPPEVINHNVALIGPAGSGKTTGVIVPWILAGLRAGYSVVTIDVKGDLLDRVKTEARNGQRLGVRAMTLDYTRPATSFRWSWLAELDNDRAIDQAVTSVLGRSAPAGTDPFFHNMDSQVLRGLLELVSVSPRRHSITATELLATLKDQNRLERALGRYPASPAQARLADLPNLDPADYARRVTGVAVKLDALAKPSVEAVTDRLDLPLTDILDRQHLVSVVAPIQDGQVAQMLSSLFVNQLLYRAYDRFTRPGGVPLLLVLDEAAQLADRIDYENVLSVARAAGVALVIAVQDARQFKDDNQRSVVFANCGTLICLNGVSYKSAEVMSKRVGDHPVQTASVSAGPSIAGLGRSASRTTSTQTVPVLGFREIMSSPFGIRSATVHARDVSDRPFLIDLSR</sequence>
<name>A0ABV8IIZ7_9ACTN</name>
<protein>
    <submittedName>
        <fullName evidence="8">Type IV secretory system conjugative DNA transfer family protein</fullName>
    </submittedName>
</protein>
<dbReference type="InterPro" id="IPR051539">
    <property type="entry name" value="T4SS-coupling_protein"/>
</dbReference>
<keyword evidence="3" id="KW-1003">Cell membrane</keyword>
<dbReference type="Pfam" id="PF02534">
    <property type="entry name" value="T4SS-DNA_transf"/>
    <property type="match status" value="1"/>
</dbReference>
<evidence type="ECO:0000256" key="6">
    <source>
        <dbReference type="ARBA" id="ARBA00023136"/>
    </source>
</evidence>
<keyword evidence="5 7" id="KW-1133">Transmembrane helix</keyword>
<proteinExistence type="inferred from homology"/>
<dbReference type="SUPFAM" id="SSF52540">
    <property type="entry name" value="P-loop containing nucleoside triphosphate hydrolases"/>
    <property type="match status" value="1"/>
</dbReference>
<evidence type="ECO:0000313" key="8">
    <source>
        <dbReference type="EMBL" id="MFC4063085.1"/>
    </source>
</evidence>
<dbReference type="CDD" id="cd01127">
    <property type="entry name" value="TrwB_TraG_TraD_VirD4"/>
    <property type="match status" value="2"/>
</dbReference>
<dbReference type="InterPro" id="IPR027417">
    <property type="entry name" value="P-loop_NTPase"/>
</dbReference>
<gene>
    <name evidence="8" type="ORF">ACFOWE_32810</name>
</gene>
<reference evidence="9" key="1">
    <citation type="journal article" date="2019" name="Int. J. Syst. Evol. Microbiol.">
        <title>The Global Catalogue of Microorganisms (GCM) 10K type strain sequencing project: providing services to taxonomists for standard genome sequencing and annotation.</title>
        <authorList>
            <consortium name="The Broad Institute Genomics Platform"/>
            <consortium name="The Broad Institute Genome Sequencing Center for Infectious Disease"/>
            <person name="Wu L."/>
            <person name="Ma J."/>
        </authorList>
    </citation>
    <scope>NUCLEOTIDE SEQUENCE [LARGE SCALE GENOMIC DNA]</scope>
    <source>
        <strain evidence="9">TBRC 4489</strain>
    </source>
</reference>
<comment type="caution">
    <text evidence="8">The sequence shown here is derived from an EMBL/GenBank/DDBJ whole genome shotgun (WGS) entry which is preliminary data.</text>
</comment>
<keyword evidence="4 7" id="KW-0812">Transmembrane</keyword>
<evidence type="ECO:0000256" key="5">
    <source>
        <dbReference type="ARBA" id="ARBA00022989"/>
    </source>
</evidence>
<evidence type="ECO:0000256" key="4">
    <source>
        <dbReference type="ARBA" id="ARBA00022692"/>
    </source>
</evidence>
<evidence type="ECO:0000256" key="1">
    <source>
        <dbReference type="ARBA" id="ARBA00004651"/>
    </source>
</evidence>
<evidence type="ECO:0000256" key="2">
    <source>
        <dbReference type="ARBA" id="ARBA00008806"/>
    </source>
</evidence>
<evidence type="ECO:0000313" key="9">
    <source>
        <dbReference type="Proteomes" id="UP001595850"/>
    </source>
</evidence>
<comment type="subcellular location">
    <subcellularLocation>
        <location evidence="1">Cell membrane</location>
        <topology evidence="1">Multi-pass membrane protein</topology>
    </subcellularLocation>
</comment>
<keyword evidence="9" id="KW-1185">Reference proteome</keyword>
<evidence type="ECO:0000256" key="3">
    <source>
        <dbReference type="ARBA" id="ARBA00022475"/>
    </source>
</evidence>
<feature type="transmembrane region" description="Helical" evidence="7">
    <location>
        <begin position="18"/>
        <end position="37"/>
    </location>
</feature>